<dbReference type="Gene3D" id="6.10.250.3110">
    <property type="match status" value="1"/>
</dbReference>
<feature type="domain" description="Mitochondria-eating protein C-terminal" evidence="3">
    <location>
        <begin position="405"/>
        <end position="617"/>
    </location>
</feature>
<dbReference type="AlphaFoldDB" id="A0A8J9ZZ89"/>
<feature type="compositionally biased region" description="Basic and acidic residues" evidence="2">
    <location>
        <begin position="203"/>
        <end position="212"/>
    </location>
</feature>
<gene>
    <name evidence="4" type="primary">Hypp2791</name>
    <name evidence="4" type="ORF">BLAG_LOCUS18430</name>
</gene>
<evidence type="ECO:0000313" key="5">
    <source>
        <dbReference type="Proteomes" id="UP000838412"/>
    </source>
</evidence>
<feature type="region of interest" description="Disordered" evidence="2">
    <location>
        <begin position="1"/>
        <end position="45"/>
    </location>
</feature>
<dbReference type="OrthoDB" id="6105707at2759"/>
<evidence type="ECO:0000313" key="4">
    <source>
        <dbReference type="EMBL" id="CAH1263875.1"/>
    </source>
</evidence>
<dbReference type="EMBL" id="OV696689">
    <property type="protein sequence ID" value="CAH1263875.1"/>
    <property type="molecule type" value="Genomic_DNA"/>
</dbReference>
<keyword evidence="1" id="KW-0175">Coiled coil</keyword>
<keyword evidence="5" id="KW-1185">Reference proteome</keyword>
<feature type="region of interest" description="Disordered" evidence="2">
    <location>
        <begin position="197"/>
        <end position="223"/>
    </location>
</feature>
<sequence length="632" mass="72434">MEEALRNKDAEIGEMKHELNAAKQSQQKESERASETGHELRRVEEERDREAEVAFNNISCLNQKVTALQTKLSTRDECLERMRNDKKQTKETLQRKEMELHDLKAALKKAEAGRDTLQTENYCLKTDRDALKAERDSLSNERNYFHQMGRSDGAVSLAISDSAASKKGVMKDNSYQRMEEALRDKDAEIAQMNHELNAAKQSQQRESERASETGHALRRVGEERDREANVAFNDISCLNRKVTVLQTELSTRDECLERMRNDKKQTKETLQRKEMELHDLKAALKKAEDGRDTLQTENYCLKTDRNALKAERDSLKTERNYLQTENHSLTTDRNALKAEIGSLKTERNYLQIKIDSLSTERDSLHQQYTEVRECAESLQRRLSNEFCIRLASDETNMENISVKHRPAKIAEKFAQIESKEWVEAKEVLDDKSGNERTNIQILLNMLEFACKRAQEVFDGFLSSEACRLYSPVAATTDILLREQNQNSGGYPKVPGSILKEITAFLKGTCGECDIESLTQSVVGKMKEVYGEDIVSILQDTHVMSFVQACCRLAWQMAVQQPPLTVLTCNTHYDDRCHQLWWNSPSPSRSKGVSRGEIDFYIWPELRQSGNVLQKGRVCLKVKPRNFVCSVTP</sequence>
<organism evidence="4 5">
    <name type="scientific">Branchiostoma lanceolatum</name>
    <name type="common">Common lancelet</name>
    <name type="synonym">Amphioxus lanceolatum</name>
    <dbReference type="NCBI Taxonomy" id="7740"/>
    <lineage>
        <taxon>Eukaryota</taxon>
        <taxon>Metazoa</taxon>
        <taxon>Chordata</taxon>
        <taxon>Cephalochordata</taxon>
        <taxon>Leptocardii</taxon>
        <taxon>Amphioxiformes</taxon>
        <taxon>Branchiostomatidae</taxon>
        <taxon>Branchiostoma</taxon>
    </lineage>
</organism>
<reference evidence="4" key="1">
    <citation type="submission" date="2022-01" db="EMBL/GenBank/DDBJ databases">
        <authorList>
            <person name="Braso-Vives M."/>
        </authorList>
    </citation>
    <scope>NUCLEOTIDE SEQUENCE</scope>
</reference>
<feature type="coiled-coil region" evidence="1">
    <location>
        <begin position="79"/>
        <end position="120"/>
    </location>
</feature>
<evidence type="ECO:0000256" key="2">
    <source>
        <dbReference type="SAM" id="MobiDB-lite"/>
    </source>
</evidence>
<name>A0A8J9ZZ89_BRALA</name>
<evidence type="ECO:0000256" key="1">
    <source>
        <dbReference type="SAM" id="Coils"/>
    </source>
</evidence>
<accession>A0A8J9ZZ89</accession>
<feature type="coiled-coil region" evidence="1">
    <location>
        <begin position="256"/>
        <end position="325"/>
    </location>
</feature>
<protein>
    <submittedName>
        <fullName evidence="4">Hypp2791 protein</fullName>
    </submittedName>
</protein>
<dbReference type="Proteomes" id="UP000838412">
    <property type="component" value="Chromosome 4"/>
</dbReference>
<evidence type="ECO:0000259" key="3">
    <source>
        <dbReference type="Pfam" id="PF16026"/>
    </source>
</evidence>
<dbReference type="InterPro" id="IPR031981">
    <property type="entry name" value="MIEAP_C"/>
</dbReference>
<proteinExistence type="predicted"/>
<dbReference type="Pfam" id="PF16026">
    <property type="entry name" value="MIEAP"/>
    <property type="match status" value="1"/>
</dbReference>